<evidence type="ECO:0000313" key="3">
    <source>
        <dbReference type="Proteomes" id="UP000722791"/>
    </source>
</evidence>
<dbReference type="EMBL" id="BNCQ01000016">
    <property type="protein sequence ID" value="GIM04360.1"/>
    <property type="molecule type" value="Genomic_DNA"/>
</dbReference>
<comment type="caution">
    <text evidence="2">The sequence shown here is derived from an EMBL/GenBank/DDBJ whole genome shotgun (WGS) entry which is preliminary data.</text>
</comment>
<sequence length="451" mass="49520">MDHFRMQIPMPLQPLCARPSWDSEWTPGKVCVIDCLGRDKPMAVQVNLPPPREKRGLTRAELLTQVASKLKTEFNPDKELLHIAHFPYGFVSDKFQIRTTQETFNLPSLYDNKAPFVVVFRTEHHPRVERPAETHGVPEYLQSDGNGGYFPTWAVAQLWLTKAPHCGTLEFDKLVGLPMMVPLSMEDNDCRPVLAALECGLEPCQEKVLPTRRSKPVVAPPVQPSRPVRSSELFQLSPDPFQHRVRVPLNHFIAPYEALTWPNPGPVPLLTAVTAPIPEEMSKPEAFHYLFQGLYDHQPWTPVAAAPATEPAVETAGAGDVTSTVVETSASAGAALDPCTSTQPTDAQMPKKNGSQSRKRGFEEVEEEGADGEEGEERVTRQRVANTPDGEAVAVVRGKKSARRYASSMAAWGSWLLHRAVPVVAAAAVGSTLASVALQMVDNGMMCQAEA</sequence>
<name>A0A8J4GCI6_9CHLO</name>
<organism evidence="2 3">
    <name type="scientific">Volvox reticuliferus</name>
    <dbReference type="NCBI Taxonomy" id="1737510"/>
    <lineage>
        <taxon>Eukaryota</taxon>
        <taxon>Viridiplantae</taxon>
        <taxon>Chlorophyta</taxon>
        <taxon>core chlorophytes</taxon>
        <taxon>Chlorophyceae</taxon>
        <taxon>CS clade</taxon>
        <taxon>Chlamydomonadales</taxon>
        <taxon>Volvocaceae</taxon>
        <taxon>Volvox</taxon>
    </lineage>
</organism>
<feature type="region of interest" description="Disordered" evidence="1">
    <location>
        <begin position="334"/>
        <end position="386"/>
    </location>
</feature>
<protein>
    <submittedName>
        <fullName evidence="2">Uncharacterized protein</fullName>
    </submittedName>
</protein>
<evidence type="ECO:0000313" key="2">
    <source>
        <dbReference type="EMBL" id="GIM04360.1"/>
    </source>
</evidence>
<reference evidence="2" key="1">
    <citation type="journal article" date="2021" name="Proc. Natl. Acad. Sci. U.S.A.">
        <title>Three genomes in the algal genus Volvox reveal the fate of a haploid sex-determining region after a transition to homothallism.</title>
        <authorList>
            <person name="Yamamoto K."/>
            <person name="Hamaji T."/>
            <person name="Kawai-Toyooka H."/>
            <person name="Matsuzaki R."/>
            <person name="Takahashi F."/>
            <person name="Nishimura Y."/>
            <person name="Kawachi M."/>
            <person name="Noguchi H."/>
            <person name="Minakuchi Y."/>
            <person name="Umen J.G."/>
            <person name="Toyoda A."/>
            <person name="Nozaki H."/>
        </authorList>
    </citation>
    <scope>NUCLEOTIDE SEQUENCE</scope>
    <source>
        <strain evidence="2">NIES-3785</strain>
    </source>
</reference>
<proteinExistence type="predicted"/>
<accession>A0A8J4GCI6</accession>
<dbReference type="AlphaFoldDB" id="A0A8J4GCI6"/>
<dbReference type="Proteomes" id="UP000722791">
    <property type="component" value="Unassembled WGS sequence"/>
</dbReference>
<feature type="compositionally biased region" description="Acidic residues" evidence="1">
    <location>
        <begin position="364"/>
        <end position="376"/>
    </location>
</feature>
<evidence type="ECO:0000256" key="1">
    <source>
        <dbReference type="SAM" id="MobiDB-lite"/>
    </source>
</evidence>
<gene>
    <name evidence="2" type="ORF">Vretimale_8947</name>
</gene>